<accession>A0A6J5LM19</accession>
<dbReference type="EMBL" id="LR796286">
    <property type="protein sequence ID" value="CAB4134107.1"/>
    <property type="molecule type" value="Genomic_DNA"/>
</dbReference>
<dbReference type="Gene3D" id="3.30.1330.70">
    <property type="entry name" value="Holliday junction resolvase RusA"/>
    <property type="match status" value="1"/>
</dbReference>
<gene>
    <name evidence="2" type="ORF">UFOVP268_17</name>
    <name evidence="1" type="ORF">UFOVP97_55</name>
</gene>
<dbReference type="InterPro" id="IPR008822">
    <property type="entry name" value="Endonuclease_RusA-like"/>
</dbReference>
<dbReference type="Pfam" id="PF05866">
    <property type="entry name" value="RusA"/>
    <property type="match status" value="1"/>
</dbReference>
<protein>
    <submittedName>
        <fullName evidence="1">Crossover junction endodeoxyribonuclease, RusA-like</fullName>
    </submittedName>
    <submittedName>
        <fullName evidence="2">Rus Holliday junction resolvase</fullName>
    </submittedName>
</protein>
<dbReference type="GO" id="GO:0000287">
    <property type="term" value="F:magnesium ion binding"/>
    <property type="evidence" value="ECO:0007669"/>
    <property type="project" value="InterPro"/>
</dbReference>
<organism evidence="2">
    <name type="scientific">uncultured Caudovirales phage</name>
    <dbReference type="NCBI Taxonomy" id="2100421"/>
    <lineage>
        <taxon>Viruses</taxon>
        <taxon>Duplodnaviria</taxon>
        <taxon>Heunggongvirae</taxon>
        <taxon>Uroviricota</taxon>
        <taxon>Caudoviricetes</taxon>
        <taxon>Peduoviridae</taxon>
        <taxon>Maltschvirus</taxon>
        <taxon>Maltschvirus maltsch</taxon>
    </lineage>
</organism>
<dbReference type="GO" id="GO:0006310">
    <property type="term" value="P:DNA recombination"/>
    <property type="evidence" value="ECO:0007669"/>
    <property type="project" value="InterPro"/>
</dbReference>
<dbReference type="EMBL" id="LR796216">
    <property type="protein sequence ID" value="CAB4127835.1"/>
    <property type="molecule type" value="Genomic_DNA"/>
</dbReference>
<dbReference type="GO" id="GO:0006281">
    <property type="term" value="P:DNA repair"/>
    <property type="evidence" value="ECO:0007669"/>
    <property type="project" value="InterPro"/>
</dbReference>
<name>A0A6J5LM19_9CAUD</name>
<dbReference type="InterPro" id="IPR036614">
    <property type="entry name" value="RusA-like_sf"/>
</dbReference>
<dbReference type="SUPFAM" id="SSF103084">
    <property type="entry name" value="Holliday junction resolvase RusA"/>
    <property type="match status" value="1"/>
</dbReference>
<evidence type="ECO:0000313" key="2">
    <source>
        <dbReference type="EMBL" id="CAB4134107.1"/>
    </source>
</evidence>
<reference evidence="2" key="1">
    <citation type="submission" date="2020-04" db="EMBL/GenBank/DDBJ databases">
        <authorList>
            <person name="Chiriac C."/>
            <person name="Salcher M."/>
            <person name="Ghai R."/>
            <person name="Kavagutti S V."/>
        </authorList>
    </citation>
    <scope>NUCLEOTIDE SEQUENCE</scope>
</reference>
<proteinExistence type="predicted"/>
<evidence type="ECO:0000313" key="1">
    <source>
        <dbReference type="EMBL" id="CAB4127835.1"/>
    </source>
</evidence>
<sequence length="147" mass="17253">MYFSLCDVLYLKEIYDTGKKERRKMKIVIPGNPIPLARPRFGKNGVYDSQEELKEGTYWEMRSLIGNRSFEITGPVELHIVFYMPFPGNNKHLYHTKKPDLSNMIKFYEDVATGLLYKDDKQIIKIVAEKKYDISPRTEITIIEVNQ</sequence>